<dbReference type="EMBL" id="QRDY01000024">
    <property type="protein sequence ID" value="RED54499.1"/>
    <property type="molecule type" value="Genomic_DNA"/>
</dbReference>
<keyword evidence="3" id="KW-1003">Cell membrane</keyword>
<dbReference type="FunFam" id="1.20.1560.10:FF:000011">
    <property type="entry name" value="Multidrug ABC transporter ATP-binding protein"/>
    <property type="match status" value="1"/>
</dbReference>
<evidence type="ECO:0000256" key="5">
    <source>
        <dbReference type="ARBA" id="ARBA00022741"/>
    </source>
</evidence>
<dbReference type="PROSITE" id="PS50893">
    <property type="entry name" value="ABC_TRANSPORTER_2"/>
    <property type="match status" value="1"/>
</dbReference>
<organism evidence="12 13">
    <name type="scientific">Cohnella lupini</name>
    <dbReference type="NCBI Taxonomy" id="1294267"/>
    <lineage>
        <taxon>Bacteria</taxon>
        <taxon>Bacillati</taxon>
        <taxon>Bacillota</taxon>
        <taxon>Bacilli</taxon>
        <taxon>Bacillales</taxon>
        <taxon>Paenibacillaceae</taxon>
        <taxon>Cohnella</taxon>
    </lineage>
</organism>
<evidence type="ECO:0000256" key="2">
    <source>
        <dbReference type="ARBA" id="ARBA00022448"/>
    </source>
</evidence>
<keyword evidence="4 9" id="KW-0812">Transmembrane</keyword>
<dbReference type="PROSITE" id="PS00211">
    <property type="entry name" value="ABC_TRANSPORTER_1"/>
    <property type="match status" value="1"/>
</dbReference>
<comment type="subcellular location">
    <subcellularLocation>
        <location evidence="1">Cell membrane</location>
        <topology evidence="1">Multi-pass membrane protein</topology>
    </subcellularLocation>
</comment>
<evidence type="ECO:0000256" key="8">
    <source>
        <dbReference type="ARBA" id="ARBA00023136"/>
    </source>
</evidence>
<dbReference type="InterPro" id="IPR039421">
    <property type="entry name" value="Type_1_exporter"/>
</dbReference>
<protein>
    <submittedName>
        <fullName evidence="12">ATP-binding cassette subfamily B protein</fullName>
    </submittedName>
</protein>
<sequence>MSLLPSNHLEGCERIDMFIVLKKLSWFFKMYWKRYTVAIVLLTIVGIMDVIPPKLIGVAIDGIRQETLTSAKLMELLLYWGGLTVAGYGITYIWLYQLFGGAFVLERLLRSRLMRHLLKMNPTFYERNRTGDLMARATNDLGAVSTTAGFGILTLIDSTLFMTTILVVMAGLISWKLTLAAMLPLPIMALLMQHFGKKIHDRFMKSQDAFGGLNDQVLESVSGVRVIRAFVQEEADRKRFSNSTDDVFDKNIRVAKIDALFEPTVKILVGMSYLIGLCYGAVLVFRGEITLGEMVSFNMFLGMLIWPMFAIGELINIMQRGNASLDRINETLGVKADVKEADEPVELAVPESIAFERVTFRYPSSSIDNLVDISVSLRRGQTLGIVGRTGSGKTTLLKQLLREYPMGEGNLTVGGVPLTEIELDRLRSWIGYVPQQPILFSKTIRENIWFGTTDEAKDEERLNRALELASFRKDVAFLPEGLETLVGEKGVALSGGQKQRVSIARAVIADPEILMLDDALSAVDAKTETEILEGIRSEREGKTTIITTHRLTAVQHADWIVVLDEGRVTEEGTHEQLLQLGGWYKEQYDRQQLASVVEA</sequence>
<dbReference type="InterPro" id="IPR003593">
    <property type="entry name" value="AAA+_ATPase"/>
</dbReference>
<dbReference type="Gene3D" id="3.40.50.300">
    <property type="entry name" value="P-loop containing nucleotide triphosphate hydrolases"/>
    <property type="match status" value="1"/>
</dbReference>
<keyword evidence="8 9" id="KW-0472">Membrane</keyword>
<dbReference type="InterPro" id="IPR027417">
    <property type="entry name" value="P-loop_NTPase"/>
</dbReference>
<evidence type="ECO:0000256" key="6">
    <source>
        <dbReference type="ARBA" id="ARBA00022840"/>
    </source>
</evidence>
<dbReference type="CDD" id="cd18541">
    <property type="entry name" value="ABC_6TM_TmrB_like"/>
    <property type="match status" value="1"/>
</dbReference>
<evidence type="ECO:0000313" key="12">
    <source>
        <dbReference type="EMBL" id="RED54499.1"/>
    </source>
</evidence>
<evidence type="ECO:0000256" key="4">
    <source>
        <dbReference type="ARBA" id="ARBA00022692"/>
    </source>
</evidence>
<dbReference type="Proteomes" id="UP000256869">
    <property type="component" value="Unassembled WGS sequence"/>
</dbReference>
<dbReference type="GO" id="GO:0005886">
    <property type="term" value="C:plasma membrane"/>
    <property type="evidence" value="ECO:0007669"/>
    <property type="project" value="UniProtKB-SubCell"/>
</dbReference>
<gene>
    <name evidence="12" type="ORF">DFP95_12425</name>
</gene>
<dbReference type="AlphaFoldDB" id="A0A3D9HYM1"/>
<evidence type="ECO:0000256" key="3">
    <source>
        <dbReference type="ARBA" id="ARBA00022475"/>
    </source>
</evidence>
<dbReference type="InterPro" id="IPR011527">
    <property type="entry name" value="ABC1_TM_dom"/>
</dbReference>
<evidence type="ECO:0000313" key="13">
    <source>
        <dbReference type="Proteomes" id="UP000256869"/>
    </source>
</evidence>
<dbReference type="GO" id="GO:0015421">
    <property type="term" value="F:ABC-type oligopeptide transporter activity"/>
    <property type="evidence" value="ECO:0007669"/>
    <property type="project" value="TreeGrafter"/>
</dbReference>
<dbReference type="GO" id="GO:0016887">
    <property type="term" value="F:ATP hydrolysis activity"/>
    <property type="evidence" value="ECO:0007669"/>
    <property type="project" value="InterPro"/>
</dbReference>
<evidence type="ECO:0000259" key="11">
    <source>
        <dbReference type="PROSITE" id="PS50929"/>
    </source>
</evidence>
<evidence type="ECO:0000256" key="7">
    <source>
        <dbReference type="ARBA" id="ARBA00022989"/>
    </source>
</evidence>
<reference evidence="12 13" key="1">
    <citation type="submission" date="2018-07" db="EMBL/GenBank/DDBJ databases">
        <title>Genomic Encyclopedia of Type Strains, Phase III (KMG-III): the genomes of soil and plant-associated and newly described type strains.</title>
        <authorList>
            <person name="Whitman W."/>
        </authorList>
    </citation>
    <scope>NUCLEOTIDE SEQUENCE [LARGE SCALE GENOMIC DNA]</scope>
    <source>
        <strain evidence="12 13">CECT 8236</strain>
    </source>
</reference>
<dbReference type="PROSITE" id="PS50929">
    <property type="entry name" value="ABC_TM1F"/>
    <property type="match status" value="1"/>
</dbReference>
<evidence type="ECO:0000256" key="1">
    <source>
        <dbReference type="ARBA" id="ARBA00004651"/>
    </source>
</evidence>
<dbReference type="InterPro" id="IPR003439">
    <property type="entry name" value="ABC_transporter-like_ATP-bd"/>
</dbReference>
<keyword evidence="2" id="KW-0813">Transport</keyword>
<keyword evidence="6 12" id="KW-0067">ATP-binding</keyword>
<comment type="caution">
    <text evidence="12">The sequence shown here is derived from an EMBL/GenBank/DDBJ whole genome shotgun (WGS) entry which is preliminary data.</text>
</comment>
<dbReference type="InterPro" id="IPR017871">
    <property type="entry name" value="ABC_transporter-like_CS"/>
</dbReference>
<evidence type="ECO:0000259" key="10">
    <source>
        <dbReference type="PROSITE" id="PS50893"/>
    </source>
</evidence>
<evidence type="ECO:0000256" key="9">
    <source>
        <dbReference type="SAM" id="Phobius"/>
    </source>
</evidence>
<feature type="transmembrane region" description="Helical" evidence="9">
    <location>
        <begin position="265"/>
        <end position="285"/>
    </location>
</feature>
<dbReference type="GO" id="GO:0005524">
    <property type="term" value="F:ATP binding"/>
    <property type="evidence" value="ECO:0007669"/>
    <property type="project" value="UniProtKB-KW"/>
</dbReference>
<dbReference type="Pfam" id="PF00664">
    <property type="entry name" value="ABC_membrane"/>
    <property type="match status" value="1"/>
</dbReference>
<dbReference type="Gene3D" id="1.20.1560.10">
    <property type="entry name" value="ABC transporter type 1, transmembrane domain"/>
    <property type="match status" value="1"/>
</dbReference>
<feature type="transmembrane region" description="Helical" evidence="9">
    <location>
        <begin position="179"/>
        <end position="196"/>
    </location>
</feature>
<dbReference type="InterPro" id="IPR036640">
    <property type="entry name" value="ABC1_TM_sf"/>
</dbReference>
<proteinExistence type="predicted"/>
<feature type="transmembrane region" description="Helical" evidence="9">
    <location>
        <begin position="35"/>
        <end position="56"/>
    </location>
</feature>
<dbReference type="FunFam" id="3.40.50.300:FF:000221">
    <property type="entry name" value="Multidrug ABC transporter ATP-binding protein"/>
    <property type="match status" value="1"/>
</dbReference>
<dbReference type="SMART" id="SM00382">
    <property type="entry name" value="AAA"/>
    <property type="match status" value="1"/>
</dbReference>
<feature type="domain" description="ABC transmembrane type-1" evidence="11">
    <location>
        <begin position="37"/>
        <end position="320"/>
    </location>
</feature>
<feature type="transmembrane region" description="Helical" evidence="9">
    <location>
        <begin position="297"/>
        <end position="317"/>
    </location>
</feature>
<keyword evidence="5" id="KW-0547">Nucleotide-binding</keyword>
<dbReference type="Pfam" id="PF00005">
    <property type="entry name" value="ABC_tran"/>
    <property type="match status" value="1"/>
</dbReference>
<keyword evidence="7 9" id="KW-1133">Transmembrane helix</keyword>
<keyword evidence="13" id="KW-1185">Reference proteome</keyword>
<dbReference type="SUPFAM" id="SSF52540">
    <property type="entry name" value="P-loop containing nucleoside triphosphate hydrolases"/>
    <property type="match status" value="1"/>
</dbReference>
<accession>A0A3D9HYM1</accession>
<dbReference type="SUPFAM" id="SSF90123">
    <property type="entry name" value="ABC transporter transmembrane region"/>
    <property type="match status" value="1"/>
</dbReference>
<dbReference type="PANTHER" id="PTHR43394">
    <property type="entry name" value="ATP-DEPENDENT PERMEASE MDL1, MITOCHONDRIAL"/>
    <property type="match status" value="1"/>
</dbReference>
<feature type="domain" description="ABC transporter" evidence="10">
    <location>
        <begin position="353"/>
        <end position="590"/>
    </location>
</feature>
<dbReference type="PANTHER" id="PTHR43394:SF1">
    <property type="entry name" value="ATP-BINDING CASSETTE SUB-FAMILY B MEMBER 10, MITOCHONDRIAL"/>
    <property type="match status" value="1"/>
</dbReference>
<feature type="transmembrane region" description="Helical" evidence="9">
    <location>
        <begin position="76"/>
        <end position="105"/>
    </location>
</feature>
<name>A0A3D9HYM1_9BACL</name>
<feature type="transmembrane region" description="Helical" evidence="9">
    <location>
        <begin position="150"/>
        <end position="173"/>
    </location>
</feature>